<proteinExistence type="inferred from homology"/>
<gene>
    <name evidence="11" type="ORF">CA12_27080</name>
</gene>
<dbReference type="GO" id="GO:0005524">
    <property type="term" value="F:ATP binding"/>
    <property type="evidence" value="ECO:0007669"/>
    <property type="project" value="UniProtKB-KW"/>
</dbReference>
<dbReference type="NCBIfam" id="TIGR01596">
    <property type="entry name" value="cas3_HD"/>
    <property type="match status" value="1"/>
</dbReference>
<evidence type="ECO:0000256" key="7">
    <source>
        <dbReference type="ARBA" id="ARBA00022840"/>
    </source>
</evidence>
<dbReference type="EMBL" id="CP036265">
    <property type="protein sequence ID" value="QDT16602.1"/>
    <property type="molecule type" value="Genomic_DNA"/>
</dbReference>
<dbReference type="PROSITE" id="PS51643">
    <property type="entry name" value="HD_CAS3"/>
    <property type="match status" value="1"/>
</dbReference>
<name>A0A517PB57_9PLAN</name>
<evidence type="ECO:0000259" key="10">
    <source>
        <dbReference type="PROSITE" id="PS51643"/>
    </source>
</evidence>
<dbReference type="InterPro" id="IPR027417">
    <property type="entry name" value="P-loop_NTPase"/>
</dbReference>
<sequence>MSMSATSPTAPQGSRPRPGRPRRRAAGLLHDLGKYSAAFQNRIRGTADGVDHWTFGAQWAWAGLGGTWPNLAEAVGCAVAGHHVGLKCPEPGASNPAPIRAAADGAQKEAKALGETAPEDLLRRFAADGFAFPSLPKSAESRWREGRAGRSVAGLLDTRMLFSALVDADFLETEAHFDGDATAPRRYRLAGPPLNAPAAVEELKAFLNKTVRSRSDATAEVRDLRRRLSEDCRAAAAGARGLYTLTAPTGAGKTLAMLDFALRHAAAHADGPNPLRRIVCTIPFLSIIEQTADEYRRVFAPAFGDEYVLGDHSLAPHRVPKEGTTDPAEGRARLPAENWDAPLIVTTAVRTLESLFANRPAACRKLHRLAGSVLLLDEVQTLPPELAVVTLAAVSRLVERYGCTAVVATAPQPAFDHLHDRVARLCRDGWTPTEIHARRDESFAVAANRTRVTWRTEPTPWDALADELAAPDRRQVLCVMNLKRHAAGLVERLEDRLTDPADCRGLLRLSTNLCPAHRRRVLAKVRVRLRTGRPCRLIATQCIEAGVDVDFPAAYRATAPLEAVAQAAGRRNRGGRIPTPCPVVVFEPEEVGKAQFPPGYGQAVSVTRSELKRYDADAAVRLIHDPDAIRAYYEAFYGLTGKAEVAAEWEQALNASDFEAICRLYRLIRDDTVRVLVPYTGRPTTACGRRRRTACRTNR</sequence>
<organism evidence="11 12">
    <name type="scientific">Alienimonas californiensis</name>
    <dbReference type="NCBI Taxonomy" id="2527989"/>
    <lineage>
        <taxon>Bacteria</taxon>
        <taxon>Pseudomonadati</taxon>
        <taxon>Planctomycetota</taxon>
        <taxon>Planctomycetia</taxon>
        <taxon>Planctomycetales</taxon>
        <taxon>Planctomycetaceae</taxon>
        <taxon>Alienimonas</taxon>
    </lineage>
</organism>
<keyword evidence="3" id="KW-0479">Metal-binding</keyword>
<dbReference type="InterPro" id="IPR038257">
    <property type="entry name" value="CRISPR-assoc_Cas3_HD_sf"/>
</dbReference>
<dbReference type="AlphaFoldDB" id="A0A517PB57"/>
<feature type="domain" description="HD Cas3-type" evidence="10">
    <location>
        <begin position="1"/>
        <end position="171"/>
    </location>
</feature>
<keyword evidence="12" id="KW-1185">Reference proteome</keyword>
<dbReference type="GO" id="GO:0051607">
    <property type="term" value="P:defense response to virus"/>
    <property type="evidence" value="ECO:0007669"/>
    <property type="project" value="UniProtKB-KW"/>
</dbReference>
<protein>
    <recommendedName>
        <fullName evidence="10">HD Cas3-type domain-containing protein</fullName>
    </recommendedName>
</protein>
<dbReference type="CDD" id="cd17930">
    <property type="entry name" value="DEXHc_cas3"/>
    <property type="match status" value="1"/>
</dbReference>
<dbReference type="Pfam" id="PF00270">
    <property type="entry name" value="DEAD"/>
    <property type="match status" value="1"/>
</dbReference>
<dbReference type="Pfam" id="PF22590">
    <property type="entry name" value="Cas3-like_C_2"/>
    <property type="match status" value="1"/>
</dbReference>
<reference evidence="11 12" key="1">
    <citation type="submission" date="2019-02" db="EMBL/GenBank/DDBJ databases">
        <title>Deep-cultivation of Planctomycetes and their phenomic and genomic characterization uncovers novel biology.</title>
        <authorList>
            <person name="Wiegand S."/>
            <person name="Jogler M."/>
            <person name="Boedeker C."/>
            <person name="Pinto D."/>
            <person name="Vollmers J."/>
            <person name="Rivas-Marin E."/>
            <person name="Kohn T."/>
            <person name="Peeters S.H."/>
            <person name="Heuer A."/>
            <person name="Rast P."/>
            <person name="Oberbeckmann S."/>
            <person name="Bunk B."/>
            <person name="Jeske O."/>
            <person name="Meyerdierks A."/>
            <person name="Storesund J.E."/>
            <person name="Kallscheuer N."/>
            <person name="Luecker S."/>
            <person name="Lage O.M."/>
            <person name="Pohl T."/>
            <person name="Merkel B.J."/>
            <person name="Hornburger P."/>
            <person name="Mueller R.-W."/>
            <person name="Bruemmer F."/>
            <person name="Labrenz M."/>
            <person name="Spormann A.M."/>
            <person name="Op den Camp H."/>
            <person name="Overmann J."/>
            <person name="Amann R."/>
            <person name="Jetten M.S.M."/>
            <person name="Mascher T."/>
            <person name="Medema M.H."/>
            <person name="Devos D.P."/>
            <person name="Kaster A.-K."/>
            <person name="Ovreas L."/>
            <person name="Rohde M."/>
            <person name="Galperin M.Y."/>
            <person name="Jogler C."/>
        </authorList>
    </citation>
    <scope>NUCLEOTIDE SEQUENCE [LARGE SCALE GENOMIC DNA]</scope>
    <source>
        <strain evidence="11 12">CA12</strain>
    </source>
</reference>
<comment type="similarity">
    <text evidence="2">In the central section; belongs to the CRISPR-associated helicase Cas3 family.</text>
</comment>
<dbReference type="GO" id="GO:0004386">
    <property type="term" value="F:helicase activity"/>
    <property type="evidence" value="ECO:0007669"/>
    <property type="project" value="UniProtKB-KW"/>
</dbReference>
<evidence type="ECO:0000256" key="3">
    <source>
        <dbReference type="ARBA" id="ARBA00022723"/>
    </source>
</evidence>
<dbReference type="KEGG" id="acaf:CA12_27080"/>
<keyword evidence="7" id="KW-0067">ATP-binding</keyword>
<dbReference type="InterPro" id="IPR054712">
    <property type="entry name" value="Cas3-like_dom"/>
</dbReference>
<dbReference type="Proteomes" id="UP000318741">
    <property type="component" value="Chromosome"/>
</dbReference>
<evidence type="ECO:0000256" key="9">
    <source>
        <dbReference type="SAM" id="MobiDB-lite"/>
    </source>
</evidence>
<evidence type="ECO:0000256" key="5">
    <source>
        <dbReference type="ARBA" id="ARBA00022801"/>
    </source>
</evidence>
<dbReference type="InterPro" id="IPR006483">
    <property type="entry name" value="CRISPR-assoc_Cas3_HD"/>
</dbReference>
<dbReference type="GO" id="GO:0046872">
    <property type="term" value="F:metal ion binding"/>
    <property type="evidence" value="ECO:0007669"/>
    <property type="project" value="UniProtKB-KW"/>
</dbReference>
<accession>A0A517PB57</accession>
<dbReference type="Gene3D" id="1.10.3210.30">
    <property type="match status" value="1"/>
</dbReference>
<evidence type="ECO:0000256" key="2">
    <source>
        <dbReference type="ARBA" id="ARBA00009046"/>
    </source>
</evidence>
<evidence type="ECO:0000256" key="1">
    <source>
        <dbReference type="ARBA" id="ARBA00006847"/>
    </source>
</evidence>
<keyword evidence="8" id="KW-0051">Antiviral defense</keyword>
<dbReference type="Gene3D" id="3.40.50.300">
    <property type="entry name" value="P-loop containing nucleotide triphosphate hydrolases"/>
    <property type="match status" value="2"/>
</dbReference>
<keyword evidence="6" id="KW-0347">Helicase</keyword>
<evidence type="ECO:0000256" key="6">
    <source>
        <dbReference type="ARBA" id="ARBA00022806"/>
    </source>
</evidence>
<evidence type="ECO:0000313" key="11">
    <source>
        <dbReference type="EMBL" id="QDT16602.1"/>
    </source>
</evidence>
<dbReference type="GO" id="GO:0016787">
    <property type="term" value="F:hydrolase activity"/>
    <property type="evidence" value="ECO:0007669"/>
    <property type="project" value="UniProtKB-KW"/>
</dbReference>
<dbReference type="OrthoDB" id="9810236at2"/>
<keyword evidence="4" id="KW-0547">Nucleotide-binding</keyword>
<comment type="similarity">
    <text evidence="1">In the N-terminal section; belongs to the CRISPR-associated nuclease Cas3-HD family.</text>
</comment>
<dbReference type="SUPFAM" id="SSF52540">
    <property type="entry name" value="P-loop containing nucleoside triphosphate hydrolases"/>
    <property type="match status" value="1"/>
</dbReference>
<feature type="compositionally biased region" description="Polar residues" evidence="9">
    <location>
        <begin position="1"/>
        <end position="12"/>
    </location>
</feature>
<evidence type="ECO:0000256" key="4">
    <source>
        <dbReference type="ARBA" id="ARBA00022741"/>
    </source>
</evidence>
<evidence type="ECO:0000256" key="8">
    <source>
        <dbReference type="ARBA" id="ARBA00023118"/>
    </source>
</evidence>
<keyword evidence="5" id="KW-0378">Hydrolase</keyword>
<dbReference type="GO" id="GO:0003676">
    <property type="term" value="F:nucleic acid binding"/>
    <property type="evidence" value="ECO:0007669"/>
    <property type="project" value="InterPro"/>
</dbReference>
<dbReference type="InterPro" id="IPR011545">
    <property type="entry name" value="DEAD/DEAH_box_helicase_dom"/>
</dbReference>
<dbReference type="CDD" id="cd09641">
    <property type="entry name" value="Cas3''_I"/>
    <property type="match status" value="1"/>
</dbReference>
<evidence type="ECO:0000313" key="12">
    <source>
        <dbReference type="Proteomes" id="UP000318741"/>
    </source>
</evidence>
<feature type="region of interest" description="Disordered" evidence="9">
    <location>
        <begin position="1"/>
        <end position="23"/>
    </location>
</feature>